<feature type="transmembrane region" description="Helical" evidence="1">
    <location>
        <begin position="25"/>
        <end position="47"/>
    </location>
</feature>
<dbReference type="GO" id="GO:0003676">
    <property type="term" value="F:nucleic acid binding"/>
    <property type="evidence" value="ECO:0007669"/>
    <property type="project" value="InterPro"/>
</dbReference>
<dbReference type="AlphaFoldDB" id="A0A6L2LSS2"/>
<dbReference type="SMART" id="SM00343">
    <property type="entry name" value="ZnF_C2HC"/>
    <property type="match status" value="2"/>
</dbReference>
<protein>
    <recommendedName>
        <fullName evidence="2">CCHC-type domain-containing protein</fullName>
    </recommendedName>
</protein>
<comment type="caution">
    <text evidence="3">The sequence shown here is derived from an EMBL/GenBank/DDBJ whole genome shotgun (WGS) entry which is preliminary data.</text>
</comment>
<keyword evidence="1" id="KW-0472">Membrane</keyword>
<proteinExistence type="predicted"/>
<sequence length="587" mass="66592">MVPFIFSILFVLSWGGSISLDSFMPYILLLVVIVVTVVILAVILIFVAVAIVGVVIVVLIIRVVVVLVVGGIPYIIRLSFMIIGSFSCYRSFTWPGVPIGLDNSLKEWPGGGVVDLTGDEDPTDEYGHTGMGDSTGVSVYLGSSGTSGKQRVIVCYNYKGEDHMSKQCTKLKRRRDEQWFKDKQKPFKLIVTSRLQTSFFKDFPRRFMHWSTLIRKGETLRDFYLRFSLLLNDMNMYNMKLKQFQVNTMFLNTLPPEWSKFVTDVKLVRDLHTSNVDQLHAYLGQHEYHANEVRLLHERTLDPLALVAQHQMNKSTYHQHQQSYHQHQFQPQASTYQSFPYATHYHPPQYASQAPSSSHLSISYPPNDIQSFVNHNVYMASSLIPQMEYAPTVHQQTKFSSPETGLAVLVFQKGYDPIDAINHMMSFLTVVVTSRYPATNNQLRTSSNPRQQATINNGRVTIQPIQGRKNSLTAGSSRPYASGFGRASGKQRVIVWYNCKGEGHMPKQCTKPKRKRDAEWFKDKVLLVQAQANGQVLQEEELEFLTNPGTAKTLRNQYVITNNAAYQADELDAYDSDCDELNSSKIA</sequence>
<dbReference type="EMBL" id="BKCJ010004798">
    <property type="protein sequence ID" value="GEU63155.1"/>
    <property type="molecule type" value="Genomic_DNA"/>
</dbReference>
<feature type="domain" description="CCHC-type" evidence="2">
    <location>
        <begin position="495"/>
        <end position="511"/>
    </location>
</feature>
<evidence type="ECO:0000313" key="3">
    <source>
        <dbReference type="EMBL" id="GEU63155.1"/>
    </source>
</evidence>
<organism evidence="3">
    <name type="scientific">Tanacetum cinerariifolium</name>
    <name type="common">Dalmatian daisy</name>
    <name type="synonym">Chrysanthemum cinerariifolium</name>
    <dbReference type="NCBI Taxonomy" id="118510"/>
    <lineage>
        <taxon>Eukaryota</taxon>
        <taxon>Viridiplantae</taxon>
        <taxon>Streptophyta</taxon>
        <taxon>Embryophyta</taxon>
        <taxon>Tracheophyta</taxon>
        <taxon>Spermatophyta</taxon>
        <taxon>Magnoliopsida</taxon>
        <taxon>eudicotyledons</taxon>
        <taxon>Gunneridae</taxon>
        <taxon>Pentapetalae</taxon>
        <taxon>asterids</taxon>
        <taxon>campanulids</taxon>
        <taxon>Asterales</taxon>
        <taxon>Asteraceae</taxon>
        <taxon>Asteroideae</taxon>
        <taxon>Anthemideae</taxon>
        <taxon>Anthemidinae</taxon>
        <taxon>Tanacetum</taxon>
    </lineage>
</organism>
<accession>A0A6L2LSS2</accession>
<dbReference type="GO" id="GO:0008270">
    <property type="term" value="F:zinc ion binding"/>
    <property type="evidence" value="ECO:0007669"/>
    <property type="project" value="InterPro"/>
</dbReference>
<name>A0A6L2LSS2_TANCI</name>
<dbReference type="InterPro" id="IPR001878">
    <property type="entry name" value="Znf_CCHC"/>
</dbReference>
<feature type="transmembrane region" description="Helical" evidence="1">
    <location>
        <begin position="54"/>
        <end position="76"/>
    </location>
</feature>
<evidence type="ECO:0000256" key="1">
    <source>
        <dbReference type="SAM" id="Phobius"/>
    </source>
</evidence>
<evidence type="ECO:0000259" key="2">
    <source>
        <dbReference type="SMART" id="SM00343"/>
    </source>
</evidence>
<keyword evidence="1" id="KW-1133">Transmembrane helix</keyword>
<gene>
    <name evidence="3" type="ORF">Tci_035133</name>
</gene>
<keyword evidence="1" id="KW-0812">Transmembrane</keyword>
<feature type="domain" description="CCHC-type" evidence="2">
    <location>
        <begin position="154"/>
        <end position="170"/>
    </location>
</feature>
<reference evidence="3" key="1">
    <citation type="journal article" date="2019" name="Sci. Rep.">
        <title>Draft genome of Tanacetum cinerariifolium, the natural source of mosquito coil.</title>
        <authorList>
            <person name="Yamashiro T."/>
            <person name="Shiraishi A."/>
            <person name="Satake H."/>
            <person name="Nakayama K."/>
        </authorList>
    </citation>
    <scope>NUCLEOTIDE SEQUENCE</scope>
</reference>